<comment type="caution">
    <text evidence="3">The sequence shown here is derived from an EMBL/GenBank/DDBJ whole genome shotgun (WGS) entry which is preliminary data.</text>
</comment>
<organism evidence="3 4">
    <name type="scientific">Roseibacillus persicicus</name>
    <dbReference type="NCBI Taxonomy" id="454148"/>
    <lineage>
        <taxon>Bacteria</taxon>
        <taxon>Pseudomonadati</taxon>
        <taxon>Verrucomicrobiota</taxon>
        <taxon>Verrucomicrobiia</taxon>
        <taxon>Verrucomicrobiales</taxon>
        <taxon>Verrucomicrobiaceae</taxon>
        <taxon>Roseibacillus</taxon>
    </lineage>
</organism>
<gene>
    <name evidence="3" type="ORF">GCM10007100_13290</name>
</gene>
<feature type="chain" id="PRO_5037180342" description="Autotransporter domain-containing protein" evidence="2">
    <location>
        <begin position="22"/>
        <end position="890"/>
    </location>
</feature>
<evidence type="ECO:0008006" key="5">
    <source>
        <dbReference type="Google" id="ProtNLM"/>
    </source>
</evidence>
<dbReference type="Pfam" id="PF12951">
    <property type="entry name" value="PATR"/>
    <property type="match status" value="3"/>
</dbReference>
<sequence>MKLKKLPPFIALALGVQIAGAQTNYTGPVFDLFAGEGDWSNATPGEGNDGTIAIDYDFTTLGAADNGNVNPLPSGAYSVTQTAGDGTGGQWNLAQNPDFTYNLNGGSLTSTGGTVFVNGHTLNIDGGSLSKTGGETRVASGGALNLYTGSYTGTNTRLIGGSSITVEGGTFSSGTLDLEGGTFTQSGGTVTTTSAKALAQSAAGSKIVELSGGSFLNNSATALLASSNLTVTIGGDWTFDGPSVTSLFSSPGGTSTIDFNSDWTGSLTLDAATLWDEVFEEEGRVSVNGTAVTADNFEFFFQNDSGVITLLPLTSRMAQWTGLGGSTWDFSTTANFAFNDAAEPLNNVTFSTFATTPLDVAIFADNYEFDGGSSPVATSDVNVETGGIFDSLVSFTSDSTPYVVTSSDANGIAGSTSVSIEGSSTVTLLGTHAYTGATTIEGGTLNLGDGTTDGSIVDSAIANDSVLVITNMADITHNGLISGDGSFQKLGAGILTLAGNYSNVGSVTVSNGELVFSGTMGATSYSIAPSTVLEINSGSGFNVGGASTTFTGGGTLRKTGSGTIGWGAAAATFAFESGALIDVQAGSFTGAAAGNEVSRREIWTDNLSDLHVEFGATFAGVEGNIRVDSLTGEGTITSGFNPENTGYTAFTFGVDNGSGDFGGFLRDGAISGNYTKVGTGTQTLSGQNFYTGNTTIEEGVLTLSPSGELTASPAANGVSNVVQGISGGTGTFNLDGTLVVEISEDTAQFNGSSWRLIDDTHLTVNYGASFSVGLFDEIGFLSFTESAGIWTLVDGDNTWTFSEATGVLSLANSNAGTITITDSGFDESGNYFIEVAEGVAGLTVTTSPDLDTAFAAASGVSNDGVNRFTIAASSLDSDSDGKDFFRVEAQ</sequence>
<dbReference type="Gene3D" id="2.160.20.20">
    <property type="match status" value="1"/>
</dbReference>
<protein>
    <recommendedName>
        <fullName evidence="5">Autotransporter domain-containing protein</fullName>
    </recommendedName>
</protein>
<proteinExistence type="predicted"/>
<evidence type="ECO:0000313" key="4">
    <source>
        <dbReference type="Proteomes" id="UP000644507"/>
    </source>
</evidence>
<dbReference type="RefSeq" id="WP_189568613.1">
    <property type="nucleotide sequence ID" value="NZ_BMXI01000004.1"/>
</dbReference>
<dbReference type="InterPro" id="IPR012332">
    <property type="entry name" value="Autotransporter_pectin_lyase_C"/>
</dbReference>
<keyword evidence="4" id="KW-1185">Reference proteome</keyword>
<reference evidence="3" key="1">
    <citation type="journal article" date="2014" name="Int. J. Syst. Evol. Microbiol.">
        <title>Complete genome sequence of Corynebacterium casei LMG S-19264T (=DSM 44701T), isolated from a smear-ripened cheese.</title>
        <authorList>
            <consortium name="US DOE Joint Genome Institute (JGI-PGF)"/>
            <person name="Walter F."/>
            <person name="Albersmeier A."/>
            <person name="Kalinowski J."/>
            <person name="Ruckert C."/>
        </authorList>
    </citation>
    <scope>NUCLEOTIDE SEQUENCE</scope>
    <source>
        <strain evidence="3">KCTC 12988</strain>
    </source>
</reference>
<feature type="signal peptide" evidence="2">
    <location>
        <begin position="1"/>
        <end position="21"/>
    </location>
</feature>
<dbReference type="NCBIfam" id="TIGR02601">
    <property type="entry name" value="autotrns_rpt"/>
    <property type="match status" value="2"/>
</dbReference>
<accession>A0A918WGA5</accession>
<dbReference type="InterPro" id="IPR013425">
    <property type="entry name" value="Autotrns_rpt"/>
</dbReference>
<evidence type="ECO:0000256" key="1">
    <source>
        <dbReference type="ARBA" id="ARBA00022729"/>
    </source>
</evidence>
<dbReference type="EMBL" id="BMXI01000004">
    <property type="protein sequence ID" value="GHC48699.1"/>
    <property type="molecule type" value="Genomic_DNA"/>
</dbReference>
<reference evidence="3" key="2">
    <citation type="submission" date="2020-09" db="EMBL/GenBank/DDBJ databases">
        <authorList>
            <person name="Sun Q."/>
            <person name="Kim S."/>
        </authorList>
    </citation>
    <scope>NUCLEOTIDE SEQUENCE</scope>
    <source>
        <strain evidence="3">KCTC 12988</strain>
    </source>
</reference>
<dbReference type="AlphaFoldDB" id="A0A918WGA5"/>
<keyword evidence="1 2" id="KW-0732">Signal</keyword>
<dbReference type="Proteomes" id="UP000644507">
    <property type="component" value="Unassembled WGS sequence"/>
</dbReference>
<evidence type="ECO:0000313" key="3">
    <source>
        <dbReference type="EMBL" id="GHC48699.1"/>
    </source>
</evidence>
<evidence type="ECO:0000256" key="2">
    <source>
        <dbReference type="SAM" id="SignalP"/>
    </source>
</evidence>
<name>A0A918WGA5_9BACT</name>